<dbReference type="GO" id="GO:0042597">
    <property type="term" value="C:periplasmic space"/>
    <property type="evidence" value="ECO:0007669"/>
    <property type="project" value="UniProtKB-SubCell"/>
</dbReference>
<organism evidence="5 6">
    <name type="scientific">Marinobacter nauticus (strain ATCC 700491 / DSM 11845 / VT8)</name>
    <name type="common">Marinobacter aquaeolei</name>
    <dbReference type="NCBI Taxonomy" id="351348"/>
    <lineage>
        <taxon>Bacteria</taxon>
        <taxon>Pseudomonadati</taxon>
        <taxon>Pseudomonadota</taxon>
        <taxon>Gammaproteobacteria</taxon>
        <taxon>Pseudomonadales</taxon>
        <taxon>Marinobacteraceae</taxon>
        <taxon>Marinobacter</taxon>
    </lineage>
</organism>
<dbReference type="OrthoDB" id="225238at2"/>
<accession>A1U2Z3</accession>
<dbReference type="EMBL" id="CP000514">
    <property type="protein sequence ID" value="ABM19362.1"/>
    <property type="molecule type" value="Genomic_DNA"/>
</dbReference>
<dbReference type="SUPFAM" id="SSF53850">
    <property type="entry name" value="Periplasmic binding protein-like II"/>
    <property type="match status" value="1"/>
</dbReference>
<dbReference type="AlphaFoldDB" id="A1U2Z3"/>
<reference evidence="6" key="1">
    <citation type="journal article" date="2011" name="Appl. Environ. Microbiol.">
        <title>Genomic potential of Marinobacter aquaeolei, a biogeochemical 'opportunitroph'.</title>
        <authorList>
            <person name="Singer E."/>
            <person name="Webb E.A."/>
            <person name="Nelson W.C."/>
            <person name="Heidelberg J.F."/>
            <person name="Ivanova N."/>
            <person name="Pati A."/>
            <person name="Edwards K.J."/>
        </authorList>
    </citation>
    <scope>NUCLEOTIDE SEQUENCE [LARGE SCALE GENOMIC DNA]</scope>
    <source>
        <strain evidence="6">ATCC 700491 / DSM 11845 / VT8</strain>
    </source>
</reference>
<evidence type="ECO:0000313" key="6">
    <source>
        <dbReference type="Proteomes" id="UP000000998"/>
    </source>
</evidence>
<protein>
    <submittedName>
        <fullName evidence="5">Phosphonate ABC transporter, periplasmic phosphonate-binding protein</fullName>
    </submittedName>
</protein>
<dbReference type="eggNOG" id="COG3221">
    <property type="taxonomic scope" value="Bacteria"/>
</dbReference>
<dbReference type="KEGG" id="maq:Maqu_2285"/>
<dbReference type="Gene3D" id="3.40.190.10">
    <property type="entry name" value="Periplasmic binding protein-like II"/>
    <property type="match status" value="2"/>
</dbReference>
<dbReference type="Proteomes" id="UP000000998">
    <property type="component" value="Chromosome"/>
</dbReference>
<evidence type="ECO:0000256" key="4">
    <source>
        <dbReference type="SAM" id="SignalP"/>
    </source>
</evidence>
<evidence type="ECO:0000313" key="5">
    <source>
        <dbReference type="EMBL" id="ABM19362.1"/>
    </source>
</evidence>
<sequence length="298" mass="32672" precursor="true">MFKSLKLLASSVLLSLSFVIPAANAETVRLAVTDLVGLEELQREFGAFRDKLSEVTGYDIEFTPVTNRTAAVEALRFKQVDFVLTGPAEYVVMQNRADAKVVVGFSRPDYFPVIVTMADSGITNVKDLVGKRVAMGSVGSTSRHLGPIQALADAGITPMEDLELVHTKVPVLWESLKRGDAAAVGMNHTEFRRLRTQEMENGGHQPGAFRVIARGPDLPNDLLMAGSHVSDEMISRLRDGFVNHSDELINSIVNGGGTDVDKYTGMRFISNIKDSDYNYVRSMYATIGYPEYSDFVGD</sequence>
<keyword evidence="3 4" id="KW-0732">Signal</keyword>
<proteinExistence type="inferred from homology"/>
<evidence type="ECO:0000256" key="3">
    <source>
        <dbReference type="ARBA" id="ARBA00022729"/>
    </source>
</evidence>
<gene>
    <name evidence="5" type="ordered locus">Maqu_2285</name>
</gene>
<comment type="similarity">
    <text evidence="2">Belongs to the bacterial solute-binding protein SsuA/TauA family.</text>
</comment>
<dbReference type="Pfam" id="PF12974">
    <property type="entry name" value="Phosphonate-bd"/>
    <property type="match status" value="1"/>
</dbReference>
<dbReference type="PANTHER" id="PTHR30024:SF47">
    <property type="entry name" value="TAURINE-BINDING PERIPLASMIC PROTEIN"/>
    <property type="match status" value="1"/>
</dbReference>
<evidence type="ECO:0000256" key="1">
    <source>
        <dbReference type="ARBA" id="ARBA00004418"/>
    </source>
</evidence>
<dbReference type="PANTHER" id="PTHR30024">
    <property type="entry name" value="ALIPHATIC SULFONATES-BINDING PROTEIN-RELATED"/>
    <property type="match status" value="1"/>
</dbReference>
<comment type="subcellular location">
    <subcellularLocation>
        <location evidence="1">Periplasm</location>
    </subcellularLocation>
</comment>
<feature type="signal peptide" evidence="4">
    <location>
        <begin position="1"/>
        <end position="25"/>
    </location>
</feature>
<dbReference type="STRING" id="351348.Maqu_2285"/>
<dbReference type="CDD" id="cd01071">
    <property type="entry name" value="PBP2_PhnD_like"/>
    <property type="match status" value="1"/>
</dbReference>
<name>A1U2Z3_MARN8</name>
<feature type="chain" id="PRO_5002639129" evidence="4">
    <location>
        <begin position="26"/>
        <end position="298"/>
    </location>
</feature>
<dbReference type="RefSeq" id="WP_011785749.1">
    <property type="nucleotide sequence ID" value="NC_008740.1"/>
</dbReference>
<evidence type="ECO:0000256" key="2">
    <source>
        <dbReference type="ARBA" id="ARBA00010742"/>
    </source>
</evidence>
<dbReference type="HOGENOM" id="CLU_051472_3_0_6"/>